<keyword evidence="12 17" id="KW-0234">DNA repair</keyword>
<dbReference type="HAMAP" id="MF_00614">
    <property type="entry name" value="Fen"/>
    <property type="match status" value="1"/>
</dbReference>
<proteinExistence type="inferred from homology"/>
<evidence type="ECO:0000256" key="11">
    <source>
        <dbReference type="ARBA" id="ARBA00023128"/>
    </source>
</evidence>
<name>A0A8D3BSL6_SCOMX</name>
<dbReference type="GO" id="GO:0005730">
    <property type="term" value="C:nucleolus"/>
    <property type="evidence" value="ECO:0007669"/>
    <property type="project" value="UniProtKB-SubCell"/>
</dbReference>
<dbReference type="SUPFAM" id="SSF88723">
    <property type="entry name" value="PIN domain-like"/>
    <property type="match status" value="1"/>
</dbReference>
<dbReference type="CDD" id="cd09867">
    <property type="entry name" value="PIN_FEN1"/>
    <property type="match status" value="1"/>
</dbReference>
<keyword evidence="5 17" id="KW-0479">Metal-binding</keyword>
<evidence type="ECO:0000256" key="6">
    <source>
        <dbReference type="ARBA" id="ARBA00022759"/>
    </source>
</evidence>
<dbReference type="Gene3D" id="3.40.50.1010">
    <property type="entry name" value="5'-nuclease"/>
    <property type="match status" value="1"/>
</dbReference>
<dbReference type="EC" id="3.1.-.-" evidence="17"/>
<keyword evidence="10 17" id="KW-0460">Magnesium</keyword>
<comment type="subcellular location">
    <subcellularLocation>
        <location evidence="1 17">Mitochondrion</location>
    </subcellularLocation>
    <subcellularLocation>
        <location evidence="17">Nucleus</location>
        <location evidence="17">Nucleolus</location>
    </subcellularLocation>
    <subcellularLocation>
        <location evidence="17">Nucleus</location>
        <location evidence="17">Nucleoplasm</location>
    </subcellularLocation>
    <text evidence="17">Resides mostly in the nucleoli and relocalizes to the nucleoplasm upon DNA damage.</text>
</comment>
<dbReference type="GO" id="GO:0005739">
    <property type="term" value="C:mitochondrion"/>
    <property type="evidence" value="ECO:0007669"/>
    <property type="project" value="UniProtKB-SubCell"/>
</dbReference>
<evidence type="ECO:0000256" key="16">
    <source>
        <dbReference type="ARBA" id="ARBA00046466"/>
    </source>
</evidence>
<evidence type="ECO:0000256" key="3">
    <source>
        <dbReference type="ARBA" id="ARBA00022705"/>
    </source>
</evidence>
<evidence type="ECO:0000256" key="8">
    <source>
        <dbReference type="ARBA" id="ARBA00022801"/>
    </source>
</evidence>
<evidence type="ECO:0000256" key="5">
    <source>
        <dbReference type="ARBA" id="ARBA00022723"/>
    </source>
</evidence>
<dbReference type="Pfam" id="PF00867">
    <property type="entry name" value="XPG_I"/>
    <property type="match status" value="1"/>
</dbReference>
<dbReference type="SUPFAM" id="SSF47807">
    <property type="entry name" value="5' to 3' exonuclease, C-terminal subdomain"/>
    <property type="match status" value="1"/>
</dbReference>
<dbReference type="GO" id="GO:0000287">
    <property type="term" value="F:magnesium ion binding"/>
    <property type="evidence" value="ECO:0007669"/>
    <property type="project" value="UniProtKB-UniRule"/>
</dbReference>
<keyword evidence="8 17" id="KW-0378">Hydrolase</keyword>
<evidence type="ECO:0000256" key="12">
    <source>
        <dbReference type="ARBA" id="ARBA00023204"/>
    </source>
</evidence>
<dbReference type="GO" id="GO:0004523">
    <property type="term" value="F:RNA-DNA hybrid ribonuclease activity"/>
    <property type="evidence" value="ECO:0007669"/>
    <property type="project" value="TreeGrafter"/>
</dbReference>
<evidence type="ECO:0000256" key="13">
    <source>
        <dbReference type="ARBA" id="ARBA00023242"/>
    </source>
</evidence>
<dbReference type="GO" id="GO:0005654">
    <property type="term" value="C:nucleoplasm"/>
    <property type="evidence" value="ECO:0007669"/>
    <property type="project" value="UniProtKB-SubCell"/>
</dbReference>
<evidence type="ECO:0000256" key="9">
    <source>
        <dbReference type="ARBA" id="ARBA00022839"/>
    </source>
</evidence>
<dbReference type="Pfam" id="PF00752">
    <property type="entry name" value="XPG_N"/>
    <property type="match status" value="1"/>
</dbReference>
<dbReference type="InterPro" id="IPR029060">
    <property type="entry name" value="PIN-like_dom_sf"/>
</dbReference>
<accession>A0A8D3BSL6</accession>
<dbReference type="SMART" id="SM00279">
    <property type="entry name" value="HhH2"/>
    <property type="match status" value="1"/>
</dbReference>
<dbReference type="AlphaFoldDB" id="A0A8D3BSL6"/>
<dbReference type="PANTHER" id="PTHR11081:SF51">
    <property type="entry name" value="FLAP ENDONUCLEASE 1"/>
    <property type="match status" value="1"/>
</dbReference>
<keyword evidence="4 17" id="KW-0540">Nuclease</keyword>
<dbReference type="GO" id="GO:0003677">
    <property type="term" value="F:DNA binding"/>
    <property type="evidence" value="ECO:0007669"/>
    <property type="project" value="UniProtKB-UniRule"/>
</dbReference>
<evidence type="ECO:0000256" key="18">
    <source>
        <dbReference type="SAM" id="MobiDB-lite"/>
    </source>
</evidence>
<dbReference type="GO" id="GO:0043137">
    <property type="term" value="P:DNA replication, removal of RNA primer"/>
    <property type="evidence" value="ECO:0007669"/>
    <property type="project" value="UniProtKB-UniRule"/>
</dbReference>
<dbReference type="GO" id="GO:0008409">
    <property type="term" value="F:5'-3' exonuclease activity"/>
    <property type="evidence" value="ECO:0007669"/>
    <property type="project" value="UniProtKB-UniRule"/>
</dbReference>
<dbReference type="PROSITE" id="PS00842">
    <property type="entry name" value="XPG_2"/>
    <property type="match status" value="1"/>
</dbReference>
<dbReference type="FunFam" id="1.10.150.20:FF:000009">
    <property type="entry name" value="Flap endonuclease 1"/>
    <property type="match status" value="1"/>
</dbReference>
<feature type="domain" description="XPG-I" evidence="19">
    <location>
        <begin position="146"/>
        <end position="219"/>
    </location>
</feature>
<comment type="cofactor">
    <cofactor evidence="17">
        <name>Mg(2+)</name>
        <dbReference type="ChEBI" id="CHEBI:18420"/>
    </cofactor>
    <text evidence="17">Binds 2 magnesium ions per subunit. They probably participate in the reaction catalyzed by the enzyme. May bind an additional third magnesium ion after substrate binding.</text>
</comment>
<dbReference type="InterPro" id="IPR006085">
    <property type="entry name" value="XPG_DNA_repair_N"/>
</dbReference>
<feature type="region of interest" description="Disordered" evidence="18">
    <location>
        <begin position="335"/>
        <end position="367"/>
    </location>
</feature>
<comment type="similarity">
    <text evidence="15 17">Belongs to the XPG/RAD2 endonuclease family. FEN1 subfamily.</text>
</comment>
<evidence type="ECO:0000313" key="22">
    <source>
        <dbReference type="Proteomes" id="UP000694558"/>
    </source>
</evidence>
<dbReference type="InterPro" id="IPR006086">
    <property type="entry name" value="XPG-I_dom"/>
</dbReference>
<evidence type="ECO:0000256" key="1">
    <source>
        <dbReference type="ARBA" id="ARBA00004173"/>
    </source>
</evidence>
<sequence>MGIHGLAKLIADQSPGAIKEQEIKNYFGRKIAIDASMCIYQFLIAVRQDGNVLQNEDGETTSHLMGMFYRTIRMLEHGIKPVYVFDGKPPQLKSAELEKRGERRAEAEKMLAQAQEMGEQENIDKFSKRLVKVTKHHNDECKKLLTLMGVPYIEAPCEAEASCAALVKAGKVFATATEDMDGLTFGTNVLLRHLTSSELYHKDSFSLLWLWYLCILMGCDYCGTIKGIGPKRAIDLIKQHGSIEEILENIDQSKHPAPEDWLYKEARGLFLKPDVVDCSSVDLKWIEPDEEALVQFMCNEKQFSEDRIRNGFKKIVKSRQGSTQGRLDSFFSVTGSLSSKRKEPEVKGSAKKKQKTGATPGKFKKGR</sequence>
<evidence type="ECO:0000256" key="14">
    <source>
        <dbReference type="ARBA" id="ARBA00029382"/>
    </source>
</evidence>
<gene>
    <name evidence="21" type="primary">fen1</name>
</gene>
<organism evidence="21 22">
    <name type="scientific">Scophthalmus maximus</name>
    <name type="common">Turbot</name>
    <name type="synonym">Psetta maxima</name>
    <dbReference type="NCBI Taxonomy" id="52904"/>
    <lineage>
        <taxon>Eukaryota</taxon>
        <taxon>Metazoa</taxon>
        <taxon>Chordata</taxon>
        <taxon>Craniata</taxon>
        <taxon>Vertebrata</taxon>
        <taxon>Euteleostomi</taxon>
        <taxon>Actinopterygii</taxon>
        <taxon>Neopterygii</taxon>
        <taxon>Teleostei</taxon>
        <taxon>Neoteleostei</taxon>
        <taxon>Acanthomorphata</taxon>
        <taxon>Carangaria</taxon>
        <taxon>Pleuronectiformes</taxon>
        <taxon>Pleuronectoidei</taxon>
        <taxon>Scophthalmidae</taxon>
        <taxon>Scophthalmus</taxon>
    </lineage>
</organism>
<evidence type="ECO:0000256" key="4">
    <source>
        <dbReference type="ARBA" id="ARBA00022722"/>
    </source>
</evidence>
<dbReference type="SMART" id="SM00484">
    <property type="entry name" value="XPGI"/>
    <property type="match status" value="1"/>
</dbReference>
<reference evidence="21" key="2">
    <citation type="submission" date="2025-08" db="UniProtKB">
        <authorList>
            <consortium name="Ensembl"/>
        </authorList>
    </citation>
    <scope>IDENTIFICATION</scope>
</reference>
<evidence type="ECO:0000256" key="10">
    <source>
        <dbReference type="ARBA" id="ARBA00022842"/>
    </source>
</evidence>
<reference evidence="21" key="1">
    <citation type="submission" date="2023-05" db="EMBL/GenBank/DDBJ databases">
        <title>High-quality long-read genome of Scophthalmus maximus.</title>
        <authorList>
            <person name="Lien S."/>
            <person name="Martinez P."/>
        </authorList>
    </citation>
    <scope>NUCLEOTIDE SEQUENCE [LARGE SCALE GENOMIC DNA]</scope>
</reference>
<dbReference type="Proteomes" id="UP000694558">
    <property type="component" value="Chromosome 21"/>
</dbReference>
<dbReference type="GO" id="GO:0030145">
    <property type="term" value="F:manganese ion binding"/>
    <property type="evidence" value="ECO:0007669"/>
    <property type="project" value="TreeGrafter"/>
</dbReference>
<dbReference type="Gene3D" id="1.10.150.20">
    <property type="entry name" value="5' to 3' exonuclease, C-terminal subdomain"/>
    <property type="match status" value="1"/>
</dbReference>
<dbReference type="GeneTree" id="ENSGT00940000155807"/>
<evidence type="ECO:0000256" key="17">
    <source>
        <dbReference type="HAMAP-Rule" id="MF_03140"/>
    </source>
</evidence>
<dbReference type="InterPro" id="IPR036279">
    <property type="entry name" value="5-3_exonuclease_C_sf"/>
</dbReference>
<dbReference type="SMART" id="SM00485">
    <property type="entry name" value="XPGN"/>
    <property type="match status" value="1"/>
</dbReference>
<keyword evidence="7 17" id="KW-0227">DNA damage</keyword>
<dbReference type="GO" id="GO:0006284">
    <property type="term" value="P:base-excision repair"/>
    <property type="evidence" value="ECO:0007669"/>
    <property type="project" value="UniProtKB-UniRule"/>
</dbReference>
<evidence type="ECO:0000259" key="20">
    <source>
        <dbReference type="SMART" id="SM00485"/>
    </source>
</evidence>
<comment type="subunit">
    <text evidence="16">Interacts with PCNA. Three molecules of FEN1 bind to one PCNA trimer with each molecule binding to one PCNA monomer. PCNA stimulates the nuclease activity without altering cleavage specificity. The C-terminal domain binds EP300; can bind simultaneously to both PCNA and EP300. Interacts with DDX11; this interaction is direct and increases flap endonuclease activity of FEN1. Interacts with WDR4; regulating its endonuclease activity. Interacts with POLB.</text>
</comment>
<dbReference type="InterPro" id="IPR023426">
    <property type="entry name" value="Flap_endonuc"/>
</dbReference>
<keyword evidence="2 17" id="KW-0597">Phosphoprotein</keyword>
<evidence type="ECO:0000256" key="15">
    <source>
        <dbReference type="ARBA" id="ARBA00034726"/>
    </source>
</evidence>
<keyword evidence="9 17" id="KW-0269">Exonuclease</keyword>
<evidence type="ECO:0000256" key="7">
    <source>
        <dbReference type="ARBA" id="ARBA00022763"/>
    </source>
</evidence>
<feature type="domain" description="XPG N-terminal" evidence="20">
    <location>
        <begin position="1"/>
        <end position="107"/>
    </location>
</feature>
<dbReference type="PROSITE" id="PS00841">
    <property type="entry name" value="XPG_1"/>
    <property type="match status" value="1"/>
</dbReference>
<comment type="function">
    <text evidence="14 17">Structure-specific nuclease with 5'-flap endonuclease and 5'-3' exonuclease activities involved in DNA replication and repair. During DNA replication, cleaves the 5'-overhanging flap structure that is generated by displacement synthesis when DNA polymerase encounters the 5'-end of a downstream Okazaki fragment. It enters the flap from the 5'-end and then tracks to cleave the flap base, leaving a nick for ligation. Also involved in the long patch base excision repair (LP-BER) pathway, by cleaving within the apurinic/apyrimidinic (AP) site-terminated flap. Acts as a genome stabilization factor that prevents flaps from equilibrating into structures that lead to duplications and deletions. Also possesses 5'-3' exonuclease activity on nicked or gapped double-stranded DNA, and exhibits RNase H activity. Also involved in replication and repair of rDNA and in repairing mitochondrial DNA.</text>
</comment>
<keyword evidence="11 17" id="KW-0496">Mitochondrion</keyword>
<evidence type="ECO:0000313" key="21">
    <source>
        <dbReference type="Ensembl" id="ENSSMAP00000038024.1"/>
    </source>
</evidence>
<keyword evidence="6 17" id="KW-0255">Endonuclease</keyword>
<keyword evidence="13 17" id="KW-0539">Nucleus</keyword>
<dbReference type="InterPro" id="IPR019974">
    <property type="entry name" value="XPG_CS"/>
</dbReference>
<dbReference type="FunFam" id="3.40.50.1010:FF:000003">
    <property type="entry name" value="Flap endonuclease 1"/>
    <property type="match status" value="1"/>
</dbReference>
<evidence type="ECO:0000256" key="2">
    <source>
        <dbReference type="ARBA" id="ARBA00022553"/>
    </source>
</evidence>
<evidence type="ECO:0000259" key="19">
    <source>
        <dbReference type="SMART" id="SM00484"/>
    </source>
</evidence>
<dbReference type="PANTHER" id="PTHR11081">
    <property type="entry name" value="FLAP ENDONUCLEASE FAMILY MEMBER"/>
    <property type="match status" value="1"/>
</dbReference>
<protein>
    <recommendedName>
        <fullName evidence="17">Flap endonuclease 1</fullName>
        <shortName evidence="17">FEN-1</shortName>
        <ecNumber evidence="17">3.1.-.-</ecNumber>
    </recommendedName>
    <alternativeName>
        <fullName evidence="17">Flap structure-specific endonuclease 1</fullName>
    </alternativeName>
</protein>
<dbReference type="GO" id="GO:0017108">
    <property type="term" value="F:5'-flap endonuclease activity"/>
    <property type="evidence" value="ECO:0007669"/>
    <property type="project" value="UniProtKB-UniRule"/>
</dbReference>
<dbReference type="Ensembl" id="ENSSMAT00000046891.1">
    <property type="protein sequence ID" value="ENSSMAP00000038024.1"/>
    <property type="gene ID" value="ENSSMAG00000020038.2"/>
</dbReference>
<dbReference type="InterPro" id="IPR008918">
    <property type="entry name" value="HhH2"/>
</dbReference>
<dbReference type="PRINTS" id="PR00853">
    <property type="entry name" value="XPGRADSUPER"/>
</dbReference>
<keyword evidence="3 17" id="KW-0235">DNA replication</keyword>
<dbReference type="InterPro" id="IPR006084">
    <property type="entry name" value="XPG/Rad2"/>
</dbReference>